<dbReference type="RefSeq" id="YP_010739219.1">
    <property type="nucleotide sequence ID" value="NC_073037.1"/>
</dbReference>
<evidence type="ECO:0000313" key="2">
    <source>
        <dbReference type="Proteomes" id="UP001061831"/>
    </source>
</evidence>
<evidence type="ECO:0000313" key="1">
    <source>
        <dbReference type="EMBL" id="UXX42029.1"/>
    </source>
</evidence>
<reference evidence="1" key="1">
    <citation type="submission" date="2022-09" db="EMBL/GenBank/DDBJ databases">
        <authorList>
            <person name="Li Y.Y."/>
            <person name="Han Q.Z."/>
            <person name="Li P.Z."/>
            <person name="Yang H.J."/>
        </authorList>
    </citation>
    <scope>NUCLEOTIDE SEQUENCE</scope>
</reference>
<accession>A0A977TNS6</accession>
<protein>
    <submittedName>
        <fullName evidence="1">Uncharacterized protein</fullName>
    </submittedName>
</protein>
<organism evidence="1 2">
    <name type="scientific">Pseudomonas phage phiH2</name>
    <dbReference type="NCBI Taxonomy" id="2981578"/>
    <lineage>
        <taxon>Viruses</taxon>
        <taxon>Duplodnaviria</taxon>
        <taxon>Heunggongvirae</taxon>
        <taxon>Uroviricota</taxon>
        <taxon>Caudoviricetes</taxon>
        <taxon>Mesyanzhinovviridae</taxon>
        <taxon>Bradleyvirinae</taxon>
        <taxon>Pamexvirus</taxon>
        <taxon>Pamexvirus phiH2</taxon>
    </lineage>
</organism>
<dbReference type="EMBL" id="OP361299">
    <property type="protein sequence ID" value="UXX42029.1"/>
    <property type="molecule type" value="Genomic_DNA"/>
</dbReference>
<sequence>MYFEINITLNGRHYFATAERSLRDEASARKMAEDLSRRFPEHEGFSITLKRYETVGYRVEL</sequence>
<dbReference type="KEGG" id="vg:79586605"/>
<name>A0A977TNS6_9CAUD</name>
<proteinExistence type="predicted"/>
<keyword evidence="2" id="KW-1185">Reference proteome</keyword>
<dbReference type="Proteomes" id="UP001061831">
    <property type="component" value="Segment"/>
</dbReference>
<dbReference type="GeneID" id="79586605"/>